<organism evidence="2 3">
    <name type="scientific">Rubroshorea leprosula</name>
    <dbReference type="NCBI Taxonomy" id="152421"/>
    <lineage>
        <taxon>Eukaryota</taxon>
        <taxon>Viridiplantae</taxon>
        <taxon>Streptophyta</taxon>
        <taxon>Embryophyta</taxon>
        <taxon>Tracheophyta</taxon>
        <taxon>Spermatophyta</taxon>
        <taxon>Magnoliopsida</taxon>
        <taxon>eudicotyledons</taxon>
        <taxon>Gunneridae</taxon>
        <taxon>Pentapetalae</taxon>
        <taxon>rosids</taxon>
        <taxon>malvids</taxon>
        <taxon>Malvales</taxon>
        <taxon>Dipterocarpaceae</taxon>
        <taxon>Rubroshorea</taxon>
    </lineage>
</organism>
<feature type="compositionally biased region" description="Low complexity" evidence="1">
    <location>
        <begin position="78"/>
        <end position="88"/>
    </location>
</feature>
<proteinExistence type="predicted"/>
<accession>A0AAV5JCP0</accession>
<evidence type="ECO:0000313" key="3">
    <source>
        <dbReference type="Proteomes" id="UP001054252"/>
    </source>
</evidence>
<evidence type="ECO:0000256" key="1">
    <source>
        <dbReference type="SAM" id="MobiDB-lite"/>
    </source>
</evidence>
<gene>
    <name evidence="2" type="ORF">SLEP1_g21629</name>
</gene>
<dbReference type="Proteomes" id="UP001054252">
    <property type="component" value="Unassembled WGS sequence"/>
</dbReference>
<evidence type="ECO:0000313" key="2">
    <source>
        <dbReference type="EMBL" id="GKV10231.1"/>
    </source>
</evidence>
<feature type="region of interest" description="Disordered" evidence="1">
    <location>
        <begin position="208"/>
        <end position="235"/>
    </location>
</feature>
<dbReference type="GO" id="GO:0009409">
    <property type="term" value="P:response to cold"/>
    <property type="evidence" value="ECO:0007669"/>
    <property type="project" value="InterPro"/>
</dbReference>
<feature type="region of interest" description="Disordered" evidence="1">
    <location>
        <begin position="75"/>
        <end position="102"/>
    </location>
</feature>
<dbReference type="InterPro" id="IPR044678">
    <property type="entry name" value="COR27/28"/>
</dbReference>
<dbReference type="PANTHER" id="PTHR33676:SF3">
    <property type="entry name" value="COLD-REGULATED PROTEIN 27"/>
    <property type="match status" value="1"/>
</dbReference>
<feature type="region of interest" description="Disordered" evidence="1">
    <location>
        <begin position="1"/>
        <end position="40"/>
    </location>
</feature>
<comment type="caution">
    <text evidence="2">The sequence shown here is derived from an EMBL/GenBank/DDBJ whole genome shotgun (WGS) entry which is preliminary data.</text>
</comment>
<dbReference type="PANTHER" id="PTHR33676">
    <property type="entry name" value="COLD REGULATED PROTEIN 27"/>
    <property type="match status" value="1"/>
</dbReference>
<name>A0AAV5JCP0_9ROSI</name>
<reference evidence="2 3" key="1">
    <citation type="journal article" date="2021" name="Commun. Biol.">
        <title>The genome of Shorea leprosula (Dipterocarpaceae) highlights the ecological relevance of drought in aseasonal tropical rainforests.</title>
        <authorList>
            <person name="Ng K.K.S."/>
            <person name="Kobayashi M.J."/>
            <person name="Fawcett J.A."/>
            <person name="Hatakeyama M."/>
            <person name="Paape T."/>
            <person name="Ng C.H."/>
            <person name="Ang C.C."/>
            <person name="Tnah L.H."/>
            <person name="Lee C.T."/>
            <person name="Nishiyama T."/>
            <person name="Sese J."/>
            <person name="O'Brien M.J."/>
            <person name="Copetti D."/>
            <person name="Mohd Noor M.I."/>
            <person name="Ong R.C."/>
            <person name="Putra M."/>
            <person name="Sireger I.Z."/>
            <person name="Indrioko S."/>
            <person name="Kosugi Y."/>
            <person name="Izuno A."/>
            <person name="Isagi Y."/>
            <person name="Lee S.L."/>
            <person name="Shimizu K.K."/>
        </authorList>
    </citation>
    <scope>NUCLEOTIDE SEQUENCE [LARGE SCALE GENOMIC DNA]</scope>
    <source>
        <strain evidence="2">214</strain>
    </source>
</reference>
<dbReference type="AlphaFoldDB" id="A0AAV5JCP0"/>
<sequence>MESPRRIKGRSILQASELTRDRSDEFAEQETTLSEDSPMTEWTDEKHSLYLDSMEASFVNQLYGSMNFLGFNLPNKKSSGTRSSSSSSRRTHGDHAHTTPSDQFKVLQGGCLKKINFERPEFGVNGVSHGLVASPWIQHFRSGSRLHHVLTSPSIHQSASMDLDGKQTILLGSASNSKHFHPCRSDHLYNHDLIGSNTEVTDQNFADDETGEKASNACSSKKKKKKTIETDTSSNDHTIYRTYKHPKQSLHL</sequence>
<protein>
    <submittedName>
        <fullName evidence="2">Uncharacterized protein</fullName>
    </submittedName>
</protein>
<dbReference type="EMBL" id="BPVZ01000032">
    <property type="protein sequence ID" value="GKV10231.1"/>
    <property type="molecule type" value="Genomic_DNA"/>
</dbReference>
<keyword evidence="3" id="KW-1185">Reference proteome</keyword>
<dbReference type="GO" id="GO:0042752">
    <property type="term" value="P:regulation of circadian rhythm"/>
    <property type="evidence" value="ECO:0007669"/>
    <property type="project" value="InterPro"/>
</dbReference>